<keyword evidence="5" id="KW-0175">Coiled coil</keyword>
<feature type="coiled-coil region" evidence="5">
    <location>
        <begin position="53"/>
        <end position="83"/>
    </location>
</feature>
<evidence type="ECO:0000313" key="8">
    <source>
        <dbReference type="EMBL" id="BET00803.1"/>
    </source>
</evidence>
<sequence>MERRHSTTSDSSNDSRQSLGDVETTAGRVGKTLPPKVATNPLQFVKVGPCDLYRSAQEQLKKVEEIKKAKKVQKDDVEDWQSNLDNWKCSRRKRQEHIIERVVEVKKFELEEHERNRKKSKTFSEMMEERNRQGRKASLPVYHNDEDDDLSELGITSHKTGSSDSASNADQASSTDGETTCQDETIVQLDKSLDKSAKDSKKAMLNSPSPPSPNESQEYTYEWAIQNYVNFAENRVKSKSTTNILDDHKKSNGREYPPIATKPVSTAKADNYLKSIDKNRSSPEERKTPVAAVPKVDISGRRQLFEKMQSPAEVQKNQRSSPETQGSKTIKDRLSFLGEQKKPENGQKDKLNGFPSEPLVKNRLMSIETISSTNGTPNKKSVEAITSVSVKDRLISLSKPDLSNATVVNSAKTIVEPSVSIKDRLTSLQSSIVKEAPKASIEILTGDGKRRNFKTDSKFDKEDKDYERSLSPDDGKRQDRHFRHRSLDSLDIDTENVASSSGSFERVQSLEDLDYRNYPPSTFSGDTDREDSGIHTADVSSSVSQADDYDLHLDGTIVDPHQPSIAEEVRSSASPFQPFQESPTPSAVSPSGKPTAVEDADVSCAAAVPTTATSSLSSVLTSSVSSKPHSPPPNSADSFAPLHSSLTNCLPSIPEVTNIPEIKTSVHTESHAEPVDDDSNCSWMNFENPVAHSTLLRSSVDDFISEELDVTVIPSSQQRGVNVEELCREFIEEERKCDSGPLEPTNIVNLPNGLDPMPIQVEANNLKESEFTVIGQSKSELTPIEISPREPSQFNGVIMDLYSETPQDVFNLNPMALEPPKEKPPPPPTELSDEEAPVPKPKASLRRLDSTKRIKKEIRQKRSSFLGIEGGNDESYLEPELELVRPPDMTALLAEERRMERQLYRQSICSESDSNQESRDSGVELDHKLPEPWSHSRNDSEVYGNNSTTSEEDEIMKKEREIIETLEEEEKIRKQDMENKLKLGETLAMKLRELEAEKERYEWESGSIPDTYNVDQQPQHAPPQPNRPPAPEPTNQPEPLLCRPEPVSCRQEPVPRRSIEALQNVRVSHAMYTQELKRPVPPPPQQDWPMMAGEVRSRESAHMANVAVRKSLGDLRRADQLAAQYRRSMPNLQEAPLAIPAQPRRPPPPPPISQHHQAVISNHGNPATQINSHGGQQMTRQTLQALSAAPRSRIISNDTWQAQAKRKQPRPDNCNYQHWLIQATEHRRITEQHQRQMDAIQQRSANLQPLNGTQQLSHAQSHPCINSTKWHNVSNGNSSYLENGWSQPPVHHHPAAYSQQNPPQPMQRMNPPQKGKPLPDSIIQTLTQRVQRMNDNNNYARRRHEPNGLDYYNHNTNKTDSAKEKEKMLSVSGKKRCSNCGDELGRGAAMIIESLQLFYHIECFKCCVCCLQLGDGQMGTDVRVRNNKLHCHNCYSSDDGAKFSCV</sequence>
<accession>A0ABN7BAW7</accession>
<feature type="region of interest" description="Disordered" evidence="6">
    <location>
        <begin position="1163"/>
        <end position="1185"/>
    </location>
</feature>
<dbReference type="PROSITE" id="PS50023">
    <property type="entry name" value="LIM_DOMAIN_2"/>
    <property type="match status" value="1"/>
</dbReference>
<dbReference type="PROSITE" id="PS00478">
    <property type="entry name" value="LIM_DOMAIN_1"/>
    <property type="match status" value="1"/>
</dbReference>
<feature type="region of interest" description="Disordered" evidence="6">
    <location>
        <begin position="998"/>
        <end position="1054"/>
    </location>
</feature>
<evidence type="ECO:0000256" key="1">
    <source>
        <dbReference type="ARBA" id="ARBA00022723"/>
    </source>
</evidence>
<dbReference type="InterPro" id="IPR031865">
    <property type="entry name" value="DUF4757"/>
</dbReference>
<feature type="region of interest" description="Disordered" evidence="6">
    <location>
        <begin position="567"/>
        <end position="596"/>
    </location>
</feature>
<feature type="compositionally biased region" description="Polar residues" evidence="6">
    <location>
        <begin position="315"/>
        <end position="328"/>
    </location>
</feature>
<feature type="region of interest" description="Disordered" evidence="6">
    <location>
        <begin position="1284"/>
        <end position="1317"/>
    </location>
</feature>
<keyword evidence="1 4" id="KW-0479">Metal-binding</keyword>
<feature type="compositionally biased region" description="Basic and acidic residues" evidence="6">
    <location>
        <begin position="191"/>
        <end position="202"/>
    </location>
</feature>
<evidence type="ECO:0000256" key="3">
    <source>
        <dbReference type="ARBA" id="ARBA00023038"/>
    </source>
</evidence>
<feature type="region of interest" description="Disordered" evidence="6">
    <location>
        <begin position="452"/>
        <end position="482"/>
    </location>
</feature>
<feature type="region of interest" description="Disordered" evidence="6">
    <location>
        <begin position="814"/>
        <end position="845"/>
    </location>
</feature>
<evidence type="ECO:0000256" key="5">
    <source>
        <dbReference type="SAM" id="Coils"/>
    </source>
</evidence>
<feature type="compositionally biased region" description="Polar residues" evidence="6">
    <location>
        <begin position="571"/>
        <end position="589"/>
    </location>
</feature>
<dbReference type="EMBL" id="AP028920">
    <property type="protein sequence ID" value="BET00803.1"/>
    <property type="molecule type" value="Genomic_DNA"/>
</dbReference>
<keyword evidence="9" id="KW-1185">Reference proteome</keyword>
<feature type="compositionally biased region" description="Pro residues" evidence="6">
    <location>
        <begin position="1020"/>
        <end position="1036"/>
    </location>
</feature>
<feature type="domain" description="LIM zinc-binding" evidence="7">
    <location>
        <begin position="1375"/>
        <end position="1441"/>
    </location>
</feature>
<evidence type="ECO:0000313" key="9">
    <source>
        <dbReference type="Proteomes" id="UP001307889"/>
    </source>
</evidence>
<feature type="compositionally biased region" description="Low complexity" evidence="6">
    <location>
        <begin position="162"/>
        <end position="176"/>
    </location>
</feature>
<organism evidence="8 9">
    <name type="scientific">Nesidiocoris tenuis</name>
    <dbReference type="NCBI Taxonomy" id="355587"/>
    <lineage>
        <taxon>Eukaryota</taxon>
        <taxon>Metazoa</taxon>
        <taxon>Ecdysozoa</taxon>
        <taxon>Arthropoda</taxon>
        <taxon>Hexapoda</taxon>
        <taxon>Insecta</taxon>
        <taxon>Pterygota</taxon>
        <taxon>Neoptera</taxon>
        <taxon>Paraneoptera</taxon>
        <taxon>Hemiptera</taxon>
        <taxon>Heteroptera</taxon>
        <taxon>Panheteroptera</taxon>
        <taxon>Cimicomorpha</taxon>
        <taxon>Miridae</taxon>
        <taxon>Dicyphina</taxon>
        <taxon>Nesidiocoris</taxon>
    </lineage>
</organism>
<feature type="region of interest" description="Disordered" evidence="6">
    <location>
        <begin position="511"/>
        <end position="541"/>
    </location>
</feature>
<feature type="compositionally biased region" description="Basic and acidic residues" evidence="6">
    <location>
        <begin position="338"/>
        <end position="351"/>
    </location>
</feature>
<dbReference type="Gene3D" id="2.10.110.10">
    <property type="entry name" value="Cysteine Rich Protein"/>
    <property type="match status" value="1"/>
</dbReference>
<feature type="compositionally biased region" description="Basic and acidic residues" evidence="6">
    <location>
        <begin position="916"/>
        <end position="940"/>
    </location>
</feature>
<reference evidence="8 9" key="1">
    <citation type="submission" date="2023-09" db="EMBL/GenBank/DDBJ databases">
        <title>Nesidiocoris tenuis whole genome shotgun sequence.</title>
        <authorList>
            <person name="Shibata T."/>
            <person name="Shimoda M."/>
            <person name="Kobayashi T."/>
            <person name="Uehara T."/>
        </authorList>
    </citation>
    <scope>NUCLEOTIDE SEQUENCE [LARGE SCALE GENOMIC DNA]</scope>
    <source>
        <strain evidence="8 9">Japan</strain>
    </source>
</reference>
<dbReference type="InterPro" id="IPR001781">
    <property type="entry name" value="Znf_LIM"/>
</dbReference>
<keyword evidence="2 4" id="KW-0862">Zinc</keyword>
<feature type="compositionally biased region" description="Polar residues" evidence="6">
    <location>
        <begin position="905"/>
        <end position="915"/>
    </location>
</feature>
<dbReference type="PANTHER" id="PTHR15551">
    <property type="entry name" value="LIM DOMAIN ONLY 7"/>
    <property type="match status" value="1"/>
</dbReference>
<feature type="region of interest" description="Disordered" evidence="6">
    <location>
        <begin position="905"/>
        <end position="961"/>
    </location>
</feature>
<evidence type="ECO:0000259" key="7">
    <source>
        <dbReference type="PROSITE" id="PS50023"/>
    </source>
</evidence>
<evidence type="ECO:0000256" key="6">
    <source>
        <dbReference type="SAM" id="MobiDB-lite"/>
    </source>
</evidence>
<keyword evidence="3 4" id="KW-0440">LIM domain</keyword>
<dbReference type="Proteomes" id="UP001307889">
    <property type="component" value="Chromosome 12"/>
</dbReference>
<feature type="region of interest" description="Disordered" evidence="6">
    <location>
        <begin position="109"/>
        <end position="218"/>
    </location>
</feature>
<evidence type="ECO:0000256" key="4">
    <source>
        <dbReference type="PROSITE-ProRule" id="PRU00125"/>
    </source>
</evidence>
<proteinExistence type="predicted"/>
<dbReference type="PANTHER" id="PTHR15551:SF3">
    <property type="entry name" value="LIM AND CALPONIN HOMOLOGY DOMAINS-CONTAINING PROTEIN 1"/>
    <property type="match status" value="1"/>
</dbReference>
<feature type="region of interest" description="Disordered" evidence="6">
    <location>
        <begin position="621"/>
        <end position="640"/>
    </location>
</feature>
<feature type="compositionally biased region" description="Basic and acidic residues" evidence="6">
    <location>
        <begin position="452"/>
        <end position="477"/>
    </location>
</feature>
<gene>
    <name evidence="8" type="ORF">NTJ_13619</name>
</gene>
<dbReference type="SMART" id="SM00132">
    <property type="entry name" value="LIM"/>
    <property type="match status" value="1"/>
</dbReference>
<evidence type="ECO:0000256" key="2">
    <source>
        <dbReference type="ARBA" id="ARBA00022833"/>
    </source>
</evidence>
<feature type="compositionally biased region" description="Polar residues" evidence="6">
    <location>
        <begin position="8"/>
        <end position="18"/>
    </location>
</feature>
<feature type="region of interest" description="Disordered" evidence="6">
    <location>
        <begin position="1"/>
        <end position="39"/>
    </location>
</feature>
<feature type="region of interest" description="Disordered" evidence="6">
    <location>
        <begin position="338"/>
        <end position="357"/>
    </location>
</feature>
<name>A0ABN7BAW7_9HEMI</name>
<feature type="compositionally biased region" description="Basic and acidic residues" evidence="6">
    <location>
        <begin position="275"/>
        <end position="288"/>
    </location>
</feature>
<feature type="region of interest" description="Disordered" evidence="6">
    <location>
        <begin position="235"/>
        <end position="329"/>
    </location>
</feature>
<dbReference type="Pfam" id="PF15949">
    <property type="entry name" value="DUF4757"/>
    <property type="match status" value="1"/>
</dbReference>
<dbReference type="Pfam" id="PF00412">
    <property type="entry name" value="LIM"/>
    <property type="match status" value="1"/>
</dbReference>
<protein>
    <submittedName>
        <fullName evidence="8">LIM</fullName>
    </submittedName>
</protein>
<dbReference type="CDD" id="cd08368">
    <property type="entry name" value="LIM"/>
    <property type="match status" value="1"/>
</dbReference>